<organism evidence="3 4">
    <name type="scientific">Thalassotalea piscium</name>
    <dbReference type="NCBI Taxonomy" id="1230533"/>
    <lineage>
        <taxon>Bacteria</taxon>
        <taxon>Pseudomonadati</taxon>
        <taxon>Pseudomonadota</taxon>
        <taxon>Gammaproteobacteria</taxon>
        <taxon>Alteromonadales</taxon>
        <taxon>Colwelliaceae</taxon>
        <taxon>Thalassotalea</taxon>
    </lineage>
</organism>
<keyword evidence="4" id="KW-1185">Reference proteome</keyword>
<dbReference type="Proteomes" id="UP000537141">
    <property type="component" value="Unassembled WGS sequence"/>
</dbReference>
<keyword evidence="2" id="KW-0812">Transmembrane</keyword>
<evidence type="ECO:0000313" key="4">
    <source>
        <dbReference type="Proteomes" id="UP000537141"/>
    </source>
</evidence>
<dbReference type="EMBL" id="JACHHU010000024">
    <property type="protein sequence ID" value="MBB6544114.1"/>
    <property type="molecule type" value="Genomic_DNA"/>
</dbReference>
<name>A0A7X0NIK9_9GAMM</name>
<evidence type="ECO:0000256" key="2">
    <source>
        <dbReference type="SAM" id="Phobius"/>
    </source>
</evidence>
<gene>
    <name evidence="3" type="ORF">HNQ55_002638</name>
</gene>
<dbReference type="AlphaFoldDB" id="A0A7X0NIK9"/>
<proteinExistence type="predicted"/>
<reference evidence="3 4" key="1">
    <citation type="submission" date="2020-08" db="EMBL/GenBank/DDBJ databases">
        <title>Genomic Encyclopedia of Type Strains, Phase IV (KMG-IV): sequencing the most valuable type-strain genomes for metagenomic binning, comparative biology and taxonomic classification.</title>
        <authorList>
            <person name="Goeker M."/>
        </authorList>
    </citation>
    <scope>NUCLEOTIDE SEQUENCE [LARGE SCALE GENOMIC DNA]</scope>
    <source>
        <strain evidence="3 4">DSM 26287</strain>
    </source>
</reference>
<feature type="coiled-coil region" evidence="1">
    <location>
        <begin position="101"/>
        <end position="131"/>
    </location>
</feature>
<keyword evidence="2" id="KW-1133">Transmembrane helix</keyword>
<evidence type="ECO:0000256" key="1">
    <source>
        <dbReference type="SAM" id="Coils"/>
    </source>
</evidence>
<feature type="transmembrane region" description="Helical" evidence="2">
    <location>
        <begin position="75"/>
        <end position="95"/>
    </location>
</feature>
<comment type="caution">
    <text evidence="3">The sequence shown here is derived from an EMBL/GenBank/DDBJ whole genome shotgun (WGS) entry which is preliminary data.</text>
</comment>
<evidence type="ECO:0000313" key="3">
    <source>
        <dbReference type="EMBL" id="MBB6544114.1"/>
    </source>
</evidence>
<keyword evidence="1" id="KW-0175">Coiled coil</keyword>
<keyword evidence="2" id="KW-0472">Membrane</keyword>
<dbReference type="RefSeq" id="WP_184424932.1">
    <property type="nucleotide sequence ID" value="NZ_AP027362.1"/>
</dbReference>
<feature type="transmembrane region" description="Helical" evidence="2">
    <location>
        <begin position="6"/>
        <end position="21"/>
    </location>
</feature>
<sequence length="161" mass="18513">MILYIGLIFVFSIVIFFYFLPNHKFYSRPHYLLLLGFSICIVAATFNDLAALIIGKYPVLSKQHNVAVLQQVSSLSLAALGGGIISSAFMIRVQLAHTNRKYILREQLDFLKRNNEDLKKELEQAKIASNKELMSYFVGERVSNKREVRKINKELEMLDKL</sequence>
<accession>A0A7X0NIK9</accession>
<protein>
    <submittedName>
        <fullName evidence="3">Uncharacterized protein</fullName>
    </submittedName>
</protein>
<feature type="transmembrane region" description="Helical" evidence="2">
    <location>
        <begin position="33"/>
        <end position="55"/>
    </location>
</feature>